<name>A0ABS7XFY7_9FLAO</name>
<evidence type="ECO:0000256" key="1">
    <source>
        <dbReference type="SAM" id="Phobius"/>
    </source>
</evidence>
<keyword evidence="4" id="KW-1185">Reference proteome</keyword>
<proteinExistence type="predicted"/>
<keyword evidence="1" id="KW-1133">Transmembrane helix</keyword>
<keyword evidence="1" id="KW-0812">Transmembrane</keyword>
<feature type="transmembrane region" description="Helical" evidence="1">
    <location>
        <begin position="75"/>
        <end position="92"/>
    </location>
</feature>
<protein>
    <submittedName>
        <fullName evidence="3">VanZ family protein</fullName>
    </submittedName>
</protein>
<reference evidence="4" key="1">
    <citation type="submission" date="2023-07" db="EMBL/GenBank/DDBJ databases">
        <title>Novel species isolated from saline lakes on Tibetan Plateau.</title>
        <authorList>
            <person name="Lu H."/>
        </authorList>
    </citation>
    <scope>NUCLEOTIDE SEQUENCE [LARGE SCALE GENOMIC DNA]</scope>
    <source>
        <strain evidence="4">CAK8W</strain>
    </source>
</reference>
<dbReference type="NCBIfam" id="NF037970">
    <property type="entry name" value="vanZ_1"/>
    <property type="match status" value="1"/>
</dbReference>
<keyword evidence="1" id="KW-0472">Membrane</keyword>
<feature type="transmembrane region" description="Helical" evidence="1">
    <location>
        <begin position="50"/>
        <end position="68"/>
    </location>
</feature>
<evidence type="ECO:0000313" key="4">
    <source>
        <dbReference type="Proteomes" id="UP001199314"/>
    </source>
</evidence>
<dbReference type="Pfam" id="PF04892">
    <property type="entry name" value="VanZ"/>
    <property type="match status" value="1"/>
</dbReference>
<sequence>MQKLISLILSSKLLLVFAILCTLLIFYLSLSDISSLPKLEVQYEDKLYHLIAYFFLNTVWLLAIVPYSSKPFKKNVLISLGIISFGIVIEILQEVTTDYRVFDVYDIIANSLGVIISYFTFQLFKKKIFENINSN</sequence>
<comment type="caution">
    <text evidence="3">The sequence shown here is derived from an EMBL/GenBank/DDBJ whole genome shotgun (WGS) entry which is preliminary data.</text>
</comment>
<feature type="transmembrane region" description="Helical" evidence="1">
    <location>
        <begin position="12"/>
        <end position="30"/>
    </location>
</feature>
<gene>
    <name evidence="3" type="ORF">LB452_03000</name>
</gene>
<dbReference type="PANTHER" id="PTHR28008:SF1">
    <property type="entry name" value="DOMAIN PROTEIN, PUTATIVE (AFU_ORTHOLOGUE AFUA_3G10980)-RELATED"/>
    <property type="match status" value="1"/>
</dbReference>
<dbReference type="RefSeq" id="WP_224460241.1">
    <property type="nucleotide sequence ID" value="NZ_JAIQZE010000002.1"/>
</dbReference>
<dbReference type="PANTHER" id="PTHR28008">
    <property type="entry name" value="DOMAIN PROTEIN, PUTATIVE (AFU_ORTHOLOGUE AFUA_3G10980)-RELATED"/>
    <property type="match status" value="1"/>
</dbReference>
<feature type="transmembrane region" description="Helical" evidence="1">
    <location>
        <begin position="104"/>
        <end position="124"/>
    </location>
</feature>
<accession>A0ABS7XFY7</accession>
<dbReference type="EMBL" id="JAIQZE010000002">
    <property type="protein sequence ID" value="MBZ9777881.1"/>
    <property type="molecule type" value="Genomic_DNA"/>
</dbReference>
<evidence type="ECO:0000259" key="2">
    <source>
        <dbReference type="Pfam" id="PF04892"/>
    </source>
</evidence>
<feature type="domain" description="VanZ-like" evidence="2">
    <location>
        <begin position="55"/>
        <end position="124"/>
    </location>
</feature>
<organism evidence="3 4">
    <name type="scientific">Psychroflexus longus</name>
    <dbReference type="NCBI Taxonomy" id="2873596"/>
    <lineage>
        <taxon>Bacteria</taxon>
        <taxon>Pseudomonadati</taxon>
        <taxon>Bacteroidota</taxon>
        <taxon>Flavobacteriia</taxon>
        <taxon>Flavobacteriales</taxon>
        <taxon>Flavobacteriaceae</taxon>
        <taxon>Psychroflexus</taxon>
    </lineage>
</organism>
<dbReference type="InterPro" id="IPR006976">
    <property type="entry name" value="VanZ-like"/>
</dbReference>
<dbReference type="Proteomes" id="UP001199314">
    <property type="component" value="Unassembled WGS sequence"/>
</dbReference>
<evidence type="ECO:0000313" key="3">
    <source>
        <dbReference type="EMBL" id="MBZ9777881.1"/>
    </source>
</evidence>